<comment type="caution">
    <text evidence="1">The sequence shown here is derived from an EMBL/GenBank/DDBJ whole genome shotgun (WGS) entry which is preliminary data.</text>
</comment>
<dbReference type="Proteomes" id="UP001285441">
    <property type="component" value="Unassembled WGS sequence"/>
</dbReference>
<proteinExistence type="predicted"/>
<protein>
    <submittedName>
        <fullName evidence="1">Uncharacterized protein</fullName>
    </submittedName>
</protein>
<keyword evidence="2" id="KW-1185">Reference proteome</keyword>
<organism evidence="1 2">
    <name type="scientific">Podospora didyma</name>
    <dbReference type="NCBI Taxonomy" id="330526"/>
    <lineage>
        <taxon>Eukaryota</taxon>
        <taxon>Fungi</taxon>
        <taxon>Dikarya</taxon>
        <taxon>Ascomycota</taxon>
        <taxon>Pezizomycotina</taxon>
        <taxon>Sordariomycetes</taxon>
        <taxon>Sordariomycetidae</taxon>
        <taxon>Sordariales</taxon>
        <taxon>Podosporaceae</taxon>
        <taxon>Podospora</taxon>
    </lineage>
</organism>
<sequence length="226" mass="24975">MPSPKTRPFPESLSIRHRNTHRTTVLAFGAPPSIADDLVRLLLNNSNGVETRHPFWMYLPLVDEVIRLKHPAVWTICDLVLATEESRPPAEFPAPDYRRLHGLARHAIHVSRTLELVANIVNANLAHQGRFISLLASGADLQAAGARDQLNEIGLAFNTVAQYDARISLDISRATHADGAAMRSSHLLLGLLPPPSCLWLVSPGFWRYWPSPFPSPFAPHYCGSCG</sequence>
<evidence type="ECO:0000313" key="1">
    <source>
        <dbReference type="EMBL" id="KAK3370579.1"/>
    </source>
</evidence>
<accession>A0AAE0K674</accession>
<gene>
    <name evidence="1" type="ORF">B0H63DRAFT_564703</name>
</gene>
<dbReference type="EMBL" id="JAULSW010000009">
    <property type="protein sequence ID" value="KAK3370579.1"/>
    <property type="molecule type" value="Genomic_DNA"/>
</dbReference>
<dbReference type="AlphaFoldDB" id="A0AAE0K674"/>
<reference evidence="1" key="1">
    <citation type="journal article" date="2023" name="Mol. Phylogenet. Evol.">
        <title>Genome-scale phylogeny and comparative genomics of the fungal order Sordariales.</title>
        <authorList>
            <person name="Hensen N."/>
            <person name="Bonometti L."/>
            <person name="Westerberg I."/>
            <person name="Brannstrom I.O."/>
            <person name="Guillou S."/>
            <person name="Cros-Aarteil S."/>
            <person name="Calhoun S."/>
            <person name="Haridas S."/>
            <person name="Kuo A."/>
            <person name="Mondo S."/>
            <person name="Pangilinan J."/>
            <person name="Riley R."/>
            <person name="LaButti K."/>
            <person name="Andreopoulos B."/>
            <person name="Lipzen A."/>
            <person name="Chen C."/>
            <person name="Yan M."/>
            <person name="Daum C."/>
            <person name="Ng V."/>
            <person name="Clum A."/>
            <person name="Steindorff A."/>
            <person name="Ohm R.A."/>
            <person name="Martin F."/>
            <person name="Silar P."/>
            <person name="Natvig D.O."/>
            <person name="Lalanne C."/>
            <person name="Gautier V."/>
            <person name="Ament-Velasquez S.L."/>
            <person name="Kruys A."/>
            <person name="Hutchinson M.I."/>
            <person name="Powell A.J."/>
            <person name="Barry K."/>
            <person name="Miller A.N."/>
            <person name="Grigoriev I.V."/>
            <person name="Debuchy R."/>
            <person name="Gladieux P."/>
            <person name="Hiltunen Thoren M."/>
            <person name="Johannesson H."/>
        </authorList>
    </citation>
    <scope>NUCLEOTIDE SEQUENCE</scope>
    <source>
        <strain evidence="1">CBS 232.78</strain>
    </source>
</reference>
<reference evidence="1" key="2">
    <citation type="submission" date="2023-06" db="EMBL/GenBank/DDBJ databases">
        <authorList>
            <consortium name="Lawrence Berkeley National Laboratory"/>
            <person name="Haridas S."/>
            <person name="Hensen N."/>
            <person name="Bonometti L."/>
            <person name="Westerberg I."/>
            <person name="Brannstrom I.O."/>
            <person name="Guillou S."/>
            <person name="Cros-Aarteil S."/>
            <person name="Calhoun S."/>
            <person name="Kuo A."/>
            <person name="Mondo S."/>
            <person name="Pangilinan J."/>
            <person name="Riley R."/>
            <person name="LaButti K."/>
            <person name="Andreopoulos B."/>
            <person name="Lipzen A."/>
            <person name="Chen C."/>
            <person name="Yanf M."/>
            <person name="Daum C."/>
            <person name="Ng V."/>
            <person name="Clum A."/>
            <person name="Steindorff A."/>
            <person name="Ohm R."/>
            <person name="Martin F."/>
            <person name="Silar P."/>
            <person name="Natvig D."/>
            <person name="Lalanne C."/>
            <person name="Gautier V."/>
            <person name="Ament-velasquez S.L."/>
            <person name="Kruys A."/>
            <person name="Hutchinson M.I."/>
            <person name="Powell A.J."/>
            <person name="Barry K."/>
            <person name="Miller A.N."/>
            <person name="Grigoriev I.V."/>
            <person name="Debuchy R."/>
            <person name="Gladieux P."/>
            <person name="Thoren M.H."/>
            <person name="Johannesson H."/>
        </authorList>
    </citation>
    <scope>NUCLEOTIDE SEQUENCE</scope>
    <source>
        <strain evidence="1">CBS 232.78</strain>
    </source>
</reference>
<evidence type="ECO:0000313" key="2">
    <source>
        <dbReference type="Proteomes" id="UP001285441"/>
    </source>
</evidence>
<name>A0AAE0K674_9PEZI</name>